<dbReference type="RefSeq" id="WP_342013471.1">
    <property type="nucleotide sequence ID" value="NZ_JAAKON010000023.1"/>
</dbReference>
<proteinExistence type="predicted"/>
<organism evidence="1 2">
    <name type="scientific">Aeromonas enteropelogenes</name>
    <name type="common">Aeromonas trota</name>
    <dbReference type="NCBI Taxonomy" id="29489"/>
    <lineage>
        <taxon>Bacteria</taxon>
        <taxon>Pseudomonadati</taxon>
        <taxon>Pseudomonadota</taxon>
        <taxon>Gammaproteobacteria</taxon>
        <taxon>Aeromonadales</taxon>
        <taxon>Aeromonadaceae</taxon>
        <taxon>Aeromonas</taxon>
    </lineage>
</organism>
<comment type="caution">
    <text evidence="1">The sequence shown here is derived from an EMBL/GenBank/DDBJ whole genome shotgun (WGS) entry which is preliminary data.</text>
</comment>
<sequence>MYTYAYSTCNDNISYYITTKISDDEPSSTLSIMHSGRGRTFTVPFPSGNSACKKVNDDGLIKITVSADRPRLSTVYYFDISGKFNYIGSASISTSSGEERVGGIGEINKSNEISAVDLDGVASEDAAIISKIINASYSLAGHDKVSDLYRDMRYIEINALSERTGNKICDSDESVFYYCKTKSGKNLNLCYSPFSGDITYNYGKQGKELSLNDFSLIGETFSFKNKNTMYNVSPAKGEISVIQNGKQLSVISCI</sequence>
<keyword evidence="2" id="KW-1185">Reference proteome</keyword>
<gene>
    <name evidence="1" type="ORF">V1482_13145</name>
</gene>
<dbReference type="Proteomes" id="UP001491613">
    <property type="component" value="Unassembled WGS sequence"/>
</dbReference>
<evidence type="ECO:0000313" key="2">
    <source>
        <dbReference type="Proteomes" id="UP001491613"/>
    </source>
</evidence>
<evidence type="ECO:0000313" key="1">
    <source>
        <dbReference type="EMBL" id="MEL3920354.1"/>
    </source>
</evidence>
<dbReference type="EMBL" id="JAZDDP010000006">
    <property type="protein sequence ID" value="MEL3920354.1"/>
    <property type="molecule type" value="Genomic_DNA"/>
</dbReference>
<name>A0ABU9JDL1_AEREN</name>
<protein>
    <submittedName>
        <fullName evidence="1">Uncharacterized protein</fullName>
    </submittedName>
</protein>
<accession>A0ABU9JDL1</accession>
<reference evidence="1 2" key="1">
    <citation type="submission" date="2024-01" db="EMBL/GenBank/DDBJ databases">
        <title>Horizontal gene transfer in Aeromonas trota.</title>
        <authorList>
            <person name="Otero Olarra J.E."/>
            <person name="Perez Valdespino A."/>
        </authorList>
    </citation>
    <scope>NUCLEOTIDE SEQUENCE [LARGE SCALE GENOMIC DNA]</scope>
    <source>
        <strain evidence="1 2">9.1</strain>
    </source>
</reference>